<dbReference type="EMBL" id="JADIKJ010000009">
    <property type="protein sequence ID" value="MFK2900516.1"/>
    <property type="molecule type" value="Genomic_DNA"/>
</dbReference>
<keyword evidence="4" id="KW-1185">Reference proteome</keyword>
<comment type="caution">
    <text evidence="3">The sequence shown here is derived from an EMBL/GenBank/DDBJ whole genome shotgun (WGS) entry which is preliminary data.</text>
</comment>
<dbReference type="Gene3D" id="3.30.750.140">
    <property type="match status" value="1"/>
</dbReference>
<proteinExistence type="predicted"/>
<dbReference type="CDD" id="cd17470">
    <property type="entry name" value="T3SS_Flik_C"/>
    <property type="match status" value="1"/>
</dbReference>
<keyword evidence="3" id="KW-0282">Flagellum</keyword>
<dbReference type="InterPro" id="IPR038610">
    <property type="entry name" value="FliK-like_C_sf"/>
</dbReference>
<name>A0ABW8JJW8_9GAMM</name>
<keyword evidence="3" id="KW-0966">Cell projection</keyword>
<accession>A0ABW8JJW8</accession>
<dbReference type="PANTHER" id="PTHR37533">
    <property type="entry name" value="FLAGELLAR HOOK-LENGTH CONTROL PROTEIN"/>
    <property type="match status" value="1"/>
</dbReference>
<evidence type="ECO:0000313" key="4">
    <source>
        <dbReference type="Proteomes" id="UP001620461"/>
    </source>
</evidence>
<dbReference type="InterPro" id="IPR021136">
    <property type="entry name" value="Flagellar_hook_control-like_C"/>
</dbReference>
<gene>
    <name evidence="3" type="ORF">ISP15_09225</name>
</gene>
<dbReference type="PANTHER" id="PTHR37533:SF2">
    <property type="entry name" value="FLAGELLAR HOOK-LENGTH CONTROL PROTEIN"/>
    <property type="match status" value="1"/>
</dbReference>
<dbReference type="RefSeq" id="WP_404546975.1">
    <property type="nucleotide sequence ID" value="NZ_JADIKJ010000009.1"/>
</dbReference>
<protein>
    <submittedName>
        <fullName evidence="3">Flagellar hook-length control protein FliK</fullName>
    </submittedName>
</protein>
<sequence>MNLSFARTGALPVAVRQDSAKPAMAPPSADAPTWQDMHAFLLGERLGDTSPETPAPAAGAQEEQAIGREWEQADACTPNDASVIFPVTPADIPFTTAAAQPSGPMLDLPGGNEGDACERVAEPGNVDPQVQAKAATPQQLALADDRHLSLASFAPASMAPAFAETSMARPNADGAVRAVLSRAVSPTRDGTERTASLPSTVNVRAAAEPLPLASFTAFPTVSESAAAKAHAPPATMAPEQKLLGALGERISMQAAQGTQQAVIRLDPHLSGSVRIELRHEAGALHVHISASRAEVAQQLQAIGDGLRQELSNRQFNDVTVQIHHGRNAEHGGRGGQPQPDHDREAPHRQAPGRAWATDSSDEAFDMAWKRVAETRGYRT</sequence>
<evidence type="ECO:0000256" key="1">
    <source>
        <dbReference type="SAM" id="MobiDB-lite"/>
    </source>
</evidence>
<evidence type="ECO:0000259" key="2">
    <source>
        <dbReference type="Pfam" id="PF02120"/>
    </source>
</evidence>
<feature type="region of interest" description="Disordered" evidence="1">
    <location>
        <begin position="325"/>
        <end position="361"/>
    </location>
</feature>
<dbReference type="InterPro" id="IPR052563">
    <property type="entry name" value="FliK"/>
</dbReference>
<reference evidence="3 4" key="1">
    <citation type="submission" date="2020-10" db="EMBL/GenBank/DDBJ databases">
        <title>Phylogeny of dyella-like bacteria.</title>
        <authorList>
            <person name="Fu J."/>
        </authorList>
    </citation>
    <scope>NUCLEOTIDE SEQUENCE [LARGE SCALE GENOMIC DNA]</scope>
    <source>
        <strain evidence="3 4">JP1</strain>
    </source>
</reference>
<organism evidence="3 4">
    <name type="scientific">Dyella jejuensis</name>
    <dbReference type="NCBI Taxonomy" id="1432009"/>
    <lineage>
        <taxon>Bacteria</taxon>
        <taxon>Pseudomonadati</taxon>
        <taxon>Pseudomonadota</taxon>
        <taxon>Gammaproteobacteria</taxon>
        <taxon>Lysobacterales</taxon>
        <taxon>Rhodanobacteraceae</taxon>
        <taxon>Dyella</taxon>
    </lineage>
</organism>
<keyword evidence="3" id="KW-0969">Cilium</keyword>
<feature type="domain" description="Flagellar hook-length control protein-like C-terminal" evidence="2">
    <location>
        <begin position="248"/>
        <end position="327"/>
    </location>
</feature>
<evidence type="ECO:0000313" key="3">
    <source>
        <dbReference type="EMBL" id="MFK2900516.1"/>
    </source>
</evidence>
<dbReference type="Proteomes" id="UP001620461">
    <property type="component" value="Unassembled WGS sequence"/>
</dbReference>
<dbReference type="Pfam" id="PF02120">
    <property type="entry name" value="Flg_hook"/>
    <property type="match status" value="1"/>
</dbReference>